<comment type="subcellular location">
    <subcellularLocation>
        <location evidence="3">Cytoplasm</location>
    </subcellularLocation>
</comment>
<evidence type="ECO:0000256" key="21">
    <source>
        <dbReference type="SAM" id="Coils"/>
    </source>
</evidence>
<dbReference type="SUPFAM" id="SSF48600">
    <property type="entry name" value="Chorismate mutase II"/>
    <property type="match status" value="1"/>
</dbReference>
<reference evidence="25" key="2">
    <citation type="journal article" date="2021" name="PeerJ">
        <title>Extensive microbial diversity within the chicken gut microbiome revealed by metagenomics and culture.</title>
        <authorList>
            <person name="Gilroy R."/>
            <person name="Ravi A."/>
            <person name="Getino M."/>
            <person name="Pursley I."/>
            <person name="Horton D.L."/>
            <person name="Alikhan N.F."/>
            <person name="Baker D."/>
            <person name="Gharbi K."/>
            <person name="Hall N."/>
            <person name="Watson M."/>
            <person name="Adriaenssens E.M."/>
            <person name="Foster-Nyarko E."/>
            <person name="Jarju S."/>
            <person name="Secka A."/>
            <person name="Antonio M."/>
            <person name="Oren A."/>
            <person name="Chaudhuri R.R."/>
            <person name="La Ragione R."/>
            <person name="Hildebrand F."/>
            <person name="Pallen M.J."/>
        </authorList>
    </citation>
    <scope>NUCLEOTIDE SEQUENCE</scope>
    <source>
        <strain evidence="25">1063</strain>
    </source>
</reference>
<evidence type="ECO:0000259" key="22">
    <source>
        <dbReference type="PROSITE" id="PS51168"/>
    </source>
</evidence>
<evidence type="ECO:0000256" key="11">
    <source>
        <dbReference type="ARBA" id="ARBA00023141"/>
    </source>
</evidence>
<evidence type="ECO:0000256" key="10">
    <source>
        <dbReference type="ARBA" id="ARBA00022605"/>
    </source>
</evidence>
<dbReference type="InterPro" id="IPR036263">
    <property type="entry name" value="Chorismate_II_sf"/>
</dbReference>
<evidence type="ECO:0000256" key="13">
    <source>
        <dbReference type="ARBA" id="ARBA00023235"/>
    </source>
</evidence>
<evidence type="ECO:0000256" key="12">
    <source>
        <dbReference type="ARBA" id="ARBA00023222"/>
    </source>
</evidence>
<dbReference type="FunFam" id="3.40.190.10:FF:000034">
    <property type="entry name" value="Chorismate mutase/prephenate dehydratase"/>
    <property type="match status" value="1"/>
</dbReference>
<evidence type="ECO:0000256" key="2">
    <source>
        <dbReference type="ARBA" id="ARBA00002364"/>
    </source>
</evidence>
<comment type="caution">
    <text evidence="25">The sequence shown here is derived from an EMBL/GenBank/DDBJ whole genome shotgun (WGS) entry which is preliminary data.</text>
</comment>
<comment type="function">
    <text evidence="2">Catalyzes the Claisen rearrangement of chorismate to prephenate and the decarboxylation/dehydration of prephenate to phenylpyruvate.</text>
</comment>
<dbReference type="PANTHER" id="PTHR21022:SF19">
    <property type="entry name" value="PREPHENATE DEHYDRATASE-RELATED"/>
    <property type="match status" value="1"/>
</dbReference>
<evidence type="ECO:0000256" key="3">
    <source>
        <dbReference type="ARBA" id="ARBA00004496"/>
    </source>
</evidence>
<dbReference type="EMBL" id="DVMN01000042">
    <property type="protein sequence ID" value="HIU21069.1"/>
    <property type="molecule type" value="Genomic_DNA"/>
</dbReference>
<feature type="binding site" evidence="19">
    <location>
        <position position="43"/>
    </location>
    <ligand>
        <name>substrate</name>
    </ligand>
</feature>
<dbReference type="Gene3D" id="1.20.59.10">
    <property type="entry name" value="Chorismate mutase"/>
    <property type="match status" value="1"/>
</dbReference>
<evidence type="ECO:0000256" key="7">
    <source>
        <dbReference type="ARBA" id="ARBA00014401"/>
    </source>
</evidence>
<comment type="pathway">
    <text evidence="4">Amino-acid biosynthesis; L-phenylalanine biosynthesis; phenylpyruvate from prephenate: step 1/1.</text>
</comment>
<feature type="site" description="Essential for prephenate dehydratase activity" evidence="20">
    <location>
        <position position="281"/>
    </location>
</feature>
<keyword evidence="9" id="KW-0963">Cytoplasm</keyword>
<feature type="binding site" evidence="19">
    <location>
        <position position="47"/>
    </location>
    <ligand>
        <name>substrate</name>
    </ligand>
</feature>
<dbReference type="AlphaFoldDB" id="A0A9D1L140"/>
<dbReference type="InterPro" id="IPR002912">
    <property type="entry name" value="ACT_dom"/>
</dbReference>
<dbReference type="EC" id="4.2.1.51" evidence="6"/>
<dbReference type="GO" id="GO:0046417">
    <property type="term" value="P:chorismate metabolic process"/>
    <property type="evidence" value="ECO:0007669"/>
    <property type="project" value="InterPro"/>
</dbReference>
<feature type="domain" description="Chorismate mutase" evidence="22">
    <location>
        <begin position="1"/>
        <end position="85"/>
    </location>
</feature>
<dbReference type="InterPro" id="IPR045865">
    <property type="entry name" value="ACT-like_dom_sf"/>
</dbReference>
<evidence type="ECO:0000256" key="18">
    <source>
        <dbReference type="ARBA" id="ARBA00047848"/>
    </source>
</evidence>
<keyword evidence="10" id="KW-0028">Amino-acid biosynthesis</keyword>
<evidence type="ECO:0000256" key="6">
    <source>
        <dbReference type="ARBA" id="ARBA00013147"/>
    </source>
</evidence>
<comment type="catalytic activity">
    <reaction evidence="18">
        <text>prephenate + H(+) = 3-phenylpyruvate + CO2 + H2O</text>
        <dbReference type="Rhea" id="RHEA:21648"/>
        <dbReference type="ChEBI" id="CHEBI:15377"/>
        <dbReference type="ChEBI" id="CHEBI:15378"/>
        <dbReference type="ChEBI" id="CHEBI:16526"/>
        <dbReference type="ChEBI" id="CHEBI:18005"/>
        <dbReference type="ChEBI" id="CHEBI:29934"/>
        <dbReference type="EC" id="4.2.1.51"/>
    </reaction>
</comment>
<evidence type="ECO:0000256" key="17">
    <source>
        <dbReference type="ARBA" id="ARBA00031520"/>
    </source>
</evidence>
<evidence type="ECO:0000256" key="19">
    <source>
        <dbReference type="PIRSR" id="PIRSR001500-1"/>
    </source>
</evidence>
<dbReference type="Gene3D" id="3.30.70.260">
    <property type="match status" value="1"/>
</dbReference>
<feature type="binding site" evidence="19">
    <location>
        <position position="34"/>
    </location>
    <ligand>
        <name>substrate</name>
    </ligand>
</feature>
<feature type="binding site" evidence="19">
    <location>
        <position position="23"/>
    </location>
    <ligand>
        <name>substrate</name>
    </ligand>
</feature>
<keyword evidence="15" id="KW-0511">Multifunctional enzyme</keyword>
<dbReference type="PANTHER" id="PTHR21022">
    <property type="entry name" value="PREPHENATE DEHYDRATASE P PROTEIN"/>
    <property type="match status" value="1"/>
</dbReference>
<dbReference type="PIRSF" id="PIRSF001500">
    <property type="entry name" value="Chor_mut_pdt_Ppr"/>
    <property type="match status" value="1"/>
</dbReference>
<dbReference type="PROSITE" id="PS51671">
    <property type="entry name" value="ACT"/>
    <property type="match status" value="1"/>
</dbReference>
<evidence type="ECO:0000256" key="9">
    <source>
        <dbReference type="ARBA" id="ARBA00022490"/>
    </source>
</evidence>
<evidence type="ECO:0000259" key="23">
    <source>
        <dbReference type="PROSITE" id="PS51171"/>
    </source>
</evidence>
<dbReference type="SMART" id="SM00830">
    <property type="entry name" value="CM_2"/>
    <property type="match status" value="1"/>
</dbReference>
<dbReference type="PROSITE" id="PS00857">
    <property type="entry name" value="PREPHENATE_DEHYDR_1"/>
    <property type="match status" value="1"/>
</dbReference>
<dbReference type="InterPro" id="IPR008242">
    <property type="entry name" value="Chor_mutase/pphenate_deHydtase"/>
</dbReference>
<dbReference type="InterPro" id="IPR036979">
    <property type="entry name" value="CM_dom_sf"/>
</dbReference>
<feature type="domain" description="ACT" evidence="24">
    <location>
        <begin position="300"/>
        <end position="378"/>
    </location>
</feature>
<comment type="catalytic activity">
    <reaction evidence="1">
        <text>chorismate = prephenate</text>
        <dbReference type="Rhea" id="RHEA:13897"/>
        <dbReference type="ChEBI" id="CHEBI:29748"/>
        <dbReference type="ChEBI" id="CHEBI:29934"/>
        <dbReference type="EC" id="5.4.99.5"/>
    </reaction>
</comment>
<feature type="coiled-coil region" evidence="21">
    <location>
        <begin position="2"/>
        <end position="29"/>
    </location>
</feature>
<dbReference type="Gene3D" id="3.40.190.10">
    <property type="entry name" value="Periplasmic binding protein-like II"/>
    <property type="match status" value="2"/>
</dbReference>
<reference evidence="25" key="1">
    <citation type="submission" date="2020-10" db="EMBL/GenBank/DDBJ databases">
        <authorList>
            <person name="Gilroy R."/>
        </authorList>
    </citation>
    <scope>NUCLEOTIDE SEQUENCE</scope>
    <source>
        <strain evidence="25">1063</strain>
    </source>
</reference>
<accession>A0A9D1L140</accession>
<organism evidence="25 26">
    <name type="scientific">Candidatus Limadaptatus stercorigallinarum</name>
    <dbReference type="NCBI Taxonomy" id="2840845"/>
    <lineage>
        <taxon>Bacteria</taxon>
        <taxon>Bacillati</taxon>
        <taxon>Bacillota</taxon>
        <taxon>Clostridia</taxon>
        <taxon>Eubacteriales</taxon>
        <taxon>Candidatus Limadaptatus</taxon>
    </lineage>
</organism>
<dbReference type="GO" id="GO:0004664">
    <property type="term" value="F:prephenate dehydratase activity"/>
    <property type="evidence" value="ECO:0007669"/>
    <property type="project" value="UniProtKB-EC"/>
</dbReference>
<dbReference type="InterPro" id="IPR001086">
    <property type="entry name" value="Preph_deHydtase"/>
</dbReference>
<name>A0A9D1L140_9FIRM</name>
<evidence type="ECO:0000313" key="25">
    <source>
        <dbReference type="EMBL" id="HIU21069.1"/>
    </source>
</evidence>
<dbReference type="InterPro" id="IPR002701">
    <property type="entry name" value="CM_II_prokaryot"/>
</dbReference>
<dbReference type="Pfam" id="PF01817">
    <property type="entry name" value="CM_2"/>
    <property type="match status" value="1"/>
</dbReference>
<dbReference type="PROSITE" id="PS00858">
    <property type="entry name" value="PREPHENATE_DEHYDR_2"/>
    <property type="match status" value="1"/>
</dbReference>
<evidence type="ECO:0000256" key="5">
    <source>
        <dbReference type="ARBA" id="ARBA00004817"/>
    </source>
</evidence>
<proteinExistence type="predicted"/>
<dbReference type="InterPro" id="IPR018528">
    <property type="entry name" value="Preph_deHydtase_CS"/>
</dbReference>
<feature type="binding site" evidence="19">
    <location>
        <position position="81"/>
    </location>
    <ligand>
        <name>substrate</name>
    </ligand>
</feature>
<keyword evidence="13" id="KW-0413">Isomerase</keyword>
<dbReference type="Proteomes" id="UP000824088">
    <property type="component" value="Unassembled WGS sequence"/>
</dbReference>
<gene>
    <name evidence="25" type="ORF">IAD51_02360</name>
</gene>
<keyword evidence="11" id="KW-0057">Aromatic amino acid biosynthesis</keyword>
<evidence type="ECO:0000259" key="24">
    <source>
        <dbReference type="PROSITE" id="PS51671"/>
    </source>
</evidence>
<sequence length="381" mass="42953">MIEELRKKIDELDDKIAELYLERQRTVREIGEEKARTHAAVLDPAREKKIIARVTKQADDEQKIYLKRVFETILETSRAYQRRLVAPVTPLSDNLRRVLMEGKKYFPVSSTVACQGVEGSYSSIAADKLFEIADITFFRNFEGVFQAVEKGLCDYGVLPIENSAVGSVNAVYDLMKKHRFYIVRSIKLKVCHHLLAKKGVALSDIREVYSHEQAIGQCSAYLQKLPSSVKITACPNTAVAAEMVANSDRNDVACISSRNCAELYGLGILESNIQDNDSNYTRFICISKTLEVFAPANRISIMMTLPHESGSLNRVLNKFSTLGLNLTKLESRPLPGTDFEFMFYFDFEGQIENSDTLSLIAELDQGTEQFTFLGSYYEVAQ</sequence>
<evidence type="ECO:0000256" key="14">
    <source>
        <dbReference type="ARBA" id="ARBA00023239"/>
    </source>
</evidence>
<evidence type="ECO:0000256" key="8">
    <source>
        <dbReference type="ARBA" id="ARBA00021872"/>
    </source>
</evidence>
<keyword evidence="21" id="KW-0175">Coiled coil</keyword>
<protein>
    <recommendedName>
        <fullName evidence="7">Bifunctional chorismate mutase/prephenate dehydratase</fullName>
        <ecNumber evidence="6">4.2.1.51</ecNumber>
    </recommendedName>
    <alternativeName>
        <fullName evidence="17">Chorismate mutase-prephenate dehydratase</fullName>
    </alternativeName>
    <alternativeName>
        <fullName evidence="8">Prephenate dehydratase</fullName>
    </alternativeName>
    <alternativeName>
        <fullName evidence="16">p-protein</fullName>
    </alternativeName>
</protein>
<dbReference type="CDD" id="cd13631">
    <property type="entry name" value="PBP2_Ct-PDT_like"/>
    <property type="match status" value="1"/>
</dbReference>
<dbReference type="PROSITE" id="PS51168">
    <property type="entry name" value="CHORISMATE_MUT_2"/>
    <property type="match status" value="1"/>
</dbReference>
<keyword evidence="12" id="KW-0584">Phenylalanine biosynthesis</keyword>
<feature type="binding site" evidence="19">
    <location>
        <position position="77"/>
    </location>
    <ligand>
        <name>substrate</name>
    </ligand>
</feature>
<comment type="pathway">
    <text evidence="5">Metabolic intermediate biosynthesis; prephenate biosynthesis; prephenate from chorismate: step 1/1.</text>
</comment>
<evidence type="ECO:0000313" key="26">
    <source>
        <dbReference type="Proteomes" id="UP000824088"/>
    </source>
</evidence>
<dbReference type="Pfam" id="PF00800">
    <property type="entry name" value="PDT"/>
    <property type="match status" value="1"/>
</dbReference>
<evidence type="ECO:0000256" key="15">
    <source>
        <dbReference type="ARBA" id="ARBA00023268"/>
    </source>
</evidence>
<dbReference type="CDD" id="cd04905">
    <property type="entry name" value="ACT_CM-PDT"/>
    <property type="match status" value="1"/>
</dbReference>
<dbReference type="GO" id="GO:0005737">
    <property type="term" value="C:cytoplasm"/>
    <property type="evidence" value="ECO:0007669"/>
    <property type="project" value="UniProtKB-SubCell"/>
</dbReference>
<dbReference type="GO" id="GO:0004106">
    <property type="term" value="F:chorismate mutase activity"/>
    <property type="evidence" value="ECO:0007669"/>
    <property type="project" value="UniProtKB-EC"/>
</dbReference>
<evidence type="ECO:0000256" key="4">
    <source>
        <dbReference type="ARBA" id="ARBA00004741"/>
    </source>
</evidence>
<evidence type="ECO:0000256" key="1">
    <source>
        <dbReference type="ARBA" id="ARBA00000824"/>
    </source>
</evidence>
<evidence type="ECO:0000256" key="16">
    <source>
        <dbReference type="ARBA" id="ARBA00031175"/>
    </source>
</evidence>
<dbReference type="SUPFAM" id="SSF55021">
    <property type="entry name" value="ACT-like"/>
    <property type="match status" value="1"/>
</dbReference>
<evidence type="ECO:0000256" key="20">
    <source>
        <dbReference type="PIRSR" id="PIRSR001500-2"/>
    </source>
</evidence>
<dbReference type="PROSITE" id="PS51171">
    <property type="entry name" value="PREPHENATE_DEHYDR_3"/>
    <property type="match status" value="1"/>
</dbReference>
<dbReference type="SUPFAM" id="SSF53850">
    <property type="entry name" value="Periplasmic binding protein-like II"/>
    <property type="match status" value="1"/>
</dbReference>
<feature type="binding site" evidence="19">
    <location>
        <position position="6"/>
    </location>
    <ligand>
        <name>substrate</name>
    </ligand>
</feature>
<keyword evidence="14" id="KW-0456">Lyase</keyword>
<dbReference type="GO" id="GO:0009094">
    <property type="term" value="P:L-phenylalanine biosynthetic process"/>
    <property type="evidence" value="ECO:0007669"/>
    <property type="project" value="UniProtKB-KW"/>
</dbReference>
<feature type="domain" description="Prephenate dehydratase" evidence="23">
    <location>
        <begin position="111"/>
        <end position="288"/>
    </location>
</feature>